<dbReference type="AlphaFoldDB" id="A0A9W5RYF5"/>
<organism evidence="1 2">
    <name type="scientific">Paenibacillus darwinianus</name>
    <dbReference type="NCBI Taxonomy" id="1380763"/>
    <lineage>
        <taxon>Bacteria</taxon>
        <taxon>Bacillati</taxon>
        <taxon>Bacillota</taxon>
        <taxon>Bacilli</taxon>
        <taxon>Bacillales</taxon>
        <taxon>Paenibacillaceae</taxon>
        <taxon>Paenibacillus</taxon>
    </lineage>
</organism>
<dbReference type="RefSeq" id="WP_036586478.1">
    <property type="nucleotide sequence ID" value="NZ_KK082165.1"/>
</dbReference>
<comment type="caution">
    <text evidence="1">The sequence shown here is derived from an EMBL/GenBank/DDBJ whole genome shotgun (WGS) entry which is preliminary data.</text>
</comment>
<protein>
    <submittedName>
        <fullName evidence="1">Uncharacterized protein</fullName>
    </submittedName>
</protein>
<dbReference type="Gene3D" id="3.90.550.10">
    <property type="entry name" value="Spore Coat Polysaccharide Biosynthesis Protein SpsA, Chain A"/>
    <property type="match status" value="1"/>
</dbReference>
<accession>A0A9W5RYF5</accession>
<evidence type="ECO:0000313" key="2">
    <source>
        <dbReference type="Proteomes" id="UP000053750"/>
    </source>
</evidence>
<gene>
    <name evidence="1" type="ORF">BG53_10000</name>
</gene>
<reference evidence="1 2" key="1">
    <citation type="submission" date="2014-02" db="EMBL/GenBank/DDBJ databases">
        <title>Genome sequence of Paenibacillus darwinianus reveals adaptive mechanisms for survival in Antarctic soils.</title>
        <authorList>
            <person name="Dsouza M."/>
            <person name="Taylor M.W."/>
            <person name="Turner S.J."/>
            <person name="Aislabie J."/>
        </authorList>
    </citation>
    <scope>NUCLEOTIDE SEQUENCE [LARGE SCALE GENOMIC DNA]</scope>
    <source>
        <strain evidence="1 2">CE1</strain>
    </source>
</reference>
<dbReference type="OrthoDB" id="2990399at2"/>
<name>A0A9W5RYF5_9BACL</name>
<sequence length="136" mass="15438">MIFVLLAVVCCYFLAALTVYAIRRMSFTRKRSGRHYFLLAGNEQHHLEWVIRSIRRYASRTGTEVTVTVIDCGSADETMSIAACLAKRDDSIRLSKRTAGEAQELWQGIQAVAGEEDGEAVLLDLRNPDRFWKLKL</sequence>
<dbReference type="Proteomes" id="UP000053750">
    <property type="component" value="Unassembled WGS sequence"/>
</dbReference>
<dbReference type="InterPro" id="IPR029044">
    <property type="entry name" value="Nucleotide-diphossugar_trans"/>
</dbReference>
<evidence type="ECO:0000313" key="1">
    <source>
        <dbReference type="EMBL" id="EXX84950.1"/>
    </source>
</evidence>
<proteinExistence type="predicted"/>
<dbReference type="EMBL" id="JFHU01000252">
    <property type="protein sequence ID" value="EXX84950.1"/>
    <property type="molecule type" value="Genomic_DNA"/>
</dbReference>
<keyword evidence="2" id="KW-1185">Reference proteome</keyword>